<dbReference type="Gene3D" id="3.90.1680.10">
    <property type="entry name" value="SOS response associated peptidase-like"/>
    <property type="match status" value="1"/>
</dbReference>
<dbReference type="GO" id="GO:0003697">
    <property type="term" value="F:single-stranded DNA binding"/>
    <property type="evidence" value="ECO:0007669"/>
    <property type="project" value="InterPro"/>
</dbReference>
<keyword evidence="6" id="KW-0238">DNA-binding</keyword>
<gene>
    <name evidence="9" type="ORF">C7B65_16455</name>
</gene>
<dbReference type="STRING" id="1920490.GCA_001895925_01111"/>
<organism evidence="9 10">
    <name type="scientific">Phormidesmis priestleyi ULC007</name>
    <dbReference type="NCBI Taxonomy" id="1920490"/>
    <lineage>
        <taxon>Bacteria</taxon>
        <taxon>Bacillati</taxon>
        <taxon>Cyanobacteriota</taxon>
        <taxon>Cyanophyceae</taxon>
        <taxon>Leptolyngbyales</taxon>
        <taxon>Leptolyngbyaceae</taxon>
        <taxon>Phormidesmis</taxon>
    </lineage>
</organism>
<dbReference type="InterPro" id="IPR036590">
    <property type="entry name" value="SRAP-like"/>
</dbReference>
<sequence length="226" mass="25697">MCGRFSQSLIGDVIAEAFQLVEIPDWQPRYNIAPTQTIPAIVAAESGNRQFKPLRWGLIPSWSKDPAIGAKLINARSETVTEKPSFRSAFKQRRCLILADGFYEWRKQSGKKQPFYFRLEDSSPFAFAGLWERWHDSEDDRLETCTILTTEANQTVAQVHDRMPVILHADSYDRWLDPSQPLESLQALLCPYDSNLMTAYPVNSSVNSPWNDTPDCTVPLVEPMAT</sequence>
<dbReference type="GO" id="GO:0006508">
    <property type="term" value="P:proteolysis"/>
    <property type="evidence" value="ECO:0007669"/>
    <property type="project" value="UniProtKB-KW"/>
</dbReference>
<evidence type="ECO:0000256" key="8">
    <source>
        <dbReference type="RuleBase" id="RU364100"/>
    </source>
</evidence>
<keyword evidence="10" id="KW-1185">Reference proteome</keyword>
<comment type="similarity">
    <text evidence="1 8">Belongs to the SOS response-associated peptidase family.</text>
</comment>
<evidence type="ECO:0000256" key="1">
    <source>
        <dbReference type="ARBA" id="ARBA00008136"/>
    </source>
</evidence>
<evidence type="ECO:0000256" key="6">
    <source>
        <dbReference type="ARBA" id="ARBA00023125"/>
    </source>
</evidence>
<comment type="caution">
    <text evidence="9">The sequence shown here is derived from an EMBL/GenBank/DDBJ whole genome shotgun (WGS) entry which is preliminary data.</text>
</comment>
<dbReference type="EC" id="3.4.-.-" evidence="8"/>
<dbReference type="GO" id="GO:0016829">
    <property type="term" value="F:lyase activity"/>
    <property type="evidence" value="ECO:0007669"/>
    <property type="project" value="UniProtKB-KW"/>
</dbReference>
<dbReference type="RefSeq" id="WP_073073389.1">
    <property type="nucleotide sequence ID" value="NZ_MPPI01000022.1"/>
</dbReference>
<keyword evidence="7" id="KW-0456">Lyase</keyword>
<keyword evidence="5" id="KW-0190">Covalent protein-DNA linkage</keyword>
<evidence type="ECO:0000256" key="3">
    <source>
        <dbReference type="ARBA" id="ARBA00022763"/>
    </source>
</evidence>
<keyword evidence="3" id="KW-0227">DNA damage</keyword>
<evidence type="ECO:0000313" key="10">
    <source>
        <dbReference type="Proteomes" id="UP000238634"/>
    </source>
</evidence>
<dbReference type="AlphaFoldDB" id="A0A2T1DCG7"/>
<proteinExistence type="inferred from homology"/>
<keyword evidence="2 8" id="KW-0645">Protease</keyword>
<dbReference type="Pfam" id="PF02586">
    <property type="entry name" value="SRAP"/>
    <property type="match status" value="1"/>
</dbReference>
<dbReference type="OrthoDB" id="9782620at2"/>
<dbReference type="InterPro" id="IPR003738">
    <property type="entry name" value="SRAP"/>
</dbReference>
<evidence type="ECO:0000256" key="7">
    <source>
        <dbReference type="ARBA" id="ARBA00023239"/>
    </source>
</evidence>
<accession>A0A2T1DCG7</accession>
<keyword evidence="4 8" id="KW-0378">Hydrolase</keyword>
<dbReference type="GO" id="GO:0106300">
    <property type="term" value="P:protein-DNA covalent cross-linking repair"/>
    <property type="evidence" value="ECO:0007669"/>
    <property type="project" value="InterPro"/>
</dbReference>
<protein>
    <recommendedName>
        <fullName evidence="8">Abasic site processing protein</fullName>
        <ecNumber evidence="8">3.4.-.-</ecNumber>
    </recommendedName>
</protein>
<dbReference type="GO" id="GO:0008233">
    <property type="term" value="F:peptidase activity"/>
    <property type="evidence" value="ECO:0007669"/>
    <property type="project" value="UniProtKB-KW"/>
</dbReference>
<reference evidence="9 10" key="2">
    <citation type="submission" date="2018-03" db="EMBL/GenBank/DDBJ databases">
        <title>The ancient ancestry and fast evolution of plastids.</title>
        <authorList>
            <person name="Moore K.R."/>
            <person name="Magnabosco C."/>
            <person name="Momper L."/>
            <person name="Gold D.A."/>
            <person name="Bosak T."/>
            <person name="Fournier G.P."/>
        </authorList>
    </citation>
    <scope>NUCLEOTIDE SEQUENCE [LARGE SCALE GENOMIC DNA]</scope>
    <source>
        <strain evidence="9 10">ULC007</strain>
    </source>
</reference>
<dbReference type="EMBL" id="PVWG01000020">
    <property type="protein sequence ID" value="PSB18143.1"/>
    <property type="molecule type" value="Genomic_DNA"/>
</dbReference>
<dbReference type="Proteomes" id="UP000238634">
    <property type="component" value="Unassembled WGS sequence"/>
</dbReference>
<dbReference type="SUPFAM" id="SSF143081">
    <property type="entry name" value="BB1717-like"/>
    <property type="match status" value="1"/>
</dbReference>
<dbReference type="PANTHER" id="PTHR13604">
    <property type="entry name" value="DC12-RELATED"/>
    <property type="match status" value="1"/>
</dbReference>
<evidence type="ECO:0000256" key="4">
    <source>
        <dbReference type="ARBA" id="ARBA00022801"/>
    </source>
</evidence>
<dbReference type="PANTHER" id="PTHR13604:SF0">
    <property type="entry name" value="ABASIC SITE PROCESSING PROTEIN HMCES"/>
    <property type="match status" value="1"/>
</dbReference>
<evidence type="ECO:0000256" key="2">
    <source>
        <dbReference type="ARBA" id="ARBA00022670"/>
    </source>
</evidence>
<evidence type="ECO:0000313" key="9">
    <source>
        <dbReference type="EMBL" id="PSB18143.1"/>
    </source>
</evidence>
<reference evidence="9 10" key="1">
    <citation type="submission" date="2018-02" db="EMBL/GenBank/DDBJ databases">
        <authorList>
            <person name="Cohen D.B."/>
            <person name="Kent A.D."/>
        </authorList>
    </citation>
    <scope>NUCLEOTIDE SEQUENCE [LARGE SCALE GENOMIC DNA]</scope>
    <source>
        <strain evidence="9 10">ULC007</strain>
    </source>
</reference>
<evidence type="ECO:0000256" key="5">
    <source>
        <dbReference type="ARBA" id="ARBA00023124"/>
    </source>
</evidence>
<name>A0A2T1DCG7_9CYAN</name>